<dbReference type="Pfam" id="PF12684">
    <property type="entry name" value="DUF3799"/>
    <property type="match status" value="1"/>
</dbReference>
<dbReference type="AlphaFoldDB" id="I0KHD3"/>
<dbReference type="EMBL" id="HE796684">
    <property type="protein sequence ID" value="CCH03536.1"/>
    <property type="molecule type" value="Genomic_DNA"/>
</dbReference>
<keyword evidence="3" id="KW-1185">Reference proteome</keyword>
<dbReference type="Proteomes" id="UP000011058">
    <property type="component" value="Plasmid pFAES01"/>
</dbReference>
<name>I0KHD3_9BACT</name>
<gene>
    <name evidence="2" type="ORF">FAES_pFAES01042</name>
</gene>
<proteinExistence type="predicted"/>
<reference evidence="2 3" key="1">
    <citation type="journal article" date="2012" name="J. Bacteriol.">
        <title>Genome Sequence of Fibrella aestuarina BUZ 2T, a Filamentous Marine Bacterium.</title>
        <authorList>
            <person name="Filippini M."/>
            <person name="Qi W."/>
            <person name="Blom J."/>
            <person name="Goesmann A."/>
            <person name="Smits T.H."/>
            <person name="Bagheri H.C."/>
        </authorList>
    </citation>
    <scope>NUCLEOTIDE SEQUENCE [LARGE SCALE GENOMIC DNA]</scope>
    <source>
        <strain evidence="3">BUZ 2T</strain>
        <plasmid evidence="2 3">pFAES01</plasmid>
    </source>
</reference>
<dbReference type="Gene3D" id="3.90.320.10">
    <property type="match status" value="1"/>
</dbReference>
<geneLocation type="plasmid" evidence="2 3">
    <name>pFAES01</name>
</geneLocation>
<protein>
    <recommendedName>
        <fullName evidence="1">Putative exodeoxyribonuclease 8 PDDEXK-like domain-containing protein</fullName>
    </recommendedName>
</protein>
<evidence type="ECO:0000313" key="2">
    <source>
        <dbReference type="EMBL" id="CCH03536.1"/>
    </source>
</evidence>
<dbReference type="HOGENOM" id="CLU_102118_0_0_10"/>
<sequence>MLIQRTDYRAFPAYSNTDLTEFERFLTAEPNKIPVKAFAEGSAFHQLLLEPRCGRPLDTTIELDRLREMVRSVRSTRFGRWALQWGRKEQPHLFRDTRTGLLCKCQTDITLRHGLIVDVKTTRARTYRQFMECCEQYQYDRQAAFYLDGLNAKRFVLLGVQKTAPFQVFYFEPTADRVGQTFIEQGRERYQRLLGLLAKSSFRPSSWADSNEPTLLAPDASRITNHQISSPYLRQHM</sequence>
<dbReference type="PATRIC" id="fig|1166018.3.peg.5655"/>
<dbReference type="InterPro" id="IPR011604">
    <property type="entry name" value="PDDEXK-like_dom_sf"/>
</dbReference>
<dbReference type="InterPro" id="IPR024432">
    <property type="entry name" value="Put_RecE_PDDEXK-like_dom"/>
</dbReference>
<evidence type="ECO:0000259" key="1">
    <source>
        <dbReference type="Pfam" id="PF12684"/>
    </source>
</evidence>
<accession>I0KHD3</accession>
<dbReference type="eggNOG" id="ENOG5032WK1">
    <property type="taxonomic scope" value="Bacteria"/>
</dbReference>
<dbReference type="OrthoDB" id="792901at2"/>
<keyword evidence="2" id="KW-0614">Plasmid</keyword>
<organism evidence="2 3">
    <name type="scientific">Fibrella aestuarina BUZ 2</name>
    <dbReference type="NCBI Taxonomy" id="1166018"/>
    <lineage>
        <taxon>Bacteria</taxon>
        <taxon>Pseudomonadati</taxon>
        <taxon>Bacteroidota</taxon>
        <taxon>Cytophagia</taxon>
        <taxon>Cytophagales</taxon>
        <taxon>Spirosomataceae</taxon>
        <taxon>Fibrella</taxon>
    </lineage>
</organism>
<evidence type="ECO:0000313" key="3">
    <source>
        <dbReference type="Proteomes" id="UP000011058"/>
    </source>
</evidence>
<feature type="domain" description="Putative exodeoxyribonuclease 8 PDDEXK-like" evidence="1">
    <location>
        <begin position="63"/>
        <end position="194"/>
    </location>
</feature>
<dbReference type="KEGG" id="fae:FAES_pFAES01042"/>